<sequence>MPGFTPANGTKVFIGPAIDIDTITGATSLTSLTGWVEIKGAKDLGAIGDEASAVTSNQLGVNRTLKGKGTSDAGTPAFVFDYKEGDPGQEAARSAADPGNNFDYSFYIEKPVKKTPGGTTAKLYFAGQVMSAREGGLSANNPITLTVNVGINTTVYRVAAT</sequence>
<evidence type="ECO:0000313" key="1">
    <source>
        <dbReference type="EMBL" id="AWN47130.1"/>
    </source>
</evidence>
<name>A0A2U8WNT5_9HYPH</name>
<accession>A0A2U8WNT5</accession>
<gene>
    <name evidence="1" type="ORF">DK419_13085</name>
</gene>
<dbReference type="RefSeq" id="WP_109959461.1">
    <property type="nucleotide sequence ID" value="NZ_CP029553.1"/>
</dbReference>
<keyword evidence="2" id="KW-1185">Reference proteome</keyword>
<evidence type="ECO:0000313" key="2">
    <source>
        <dbReference type="Proteomes" id="UP000245444"/>
    </source>
</evidence>
<dbReference type="OrthoDB" id="6001060at2"/>
<protein>
    <recommendedName>
        <fullName evidence="3">Phage tail protein</fullName>
    </recommendedName>
</protein>
<organism evidence="1 2">
    <name type="scientific">Methylobacterium terrae</name>
    <dbReference type="NCBI Taxonomy" id="2202827"/>
    <lineage>
        <taxon>Bacteria</taxon>
        <taxon>Pseudomonadati</taxon>
        <taxon>Pseudomonadota</taxon>
        <taxon>Alphaproteobacteria</taxon>
        <taxon>Hyphomicrobiales</taxon>
        <taxon>Methylobacteriaceae</taxon>
        <taxon>Methylobacterium</taxon>
    </lineage>
</organism>
<dbReference type="EMBL" id="CP029553">
    <property type="protein sequence ID" value="AWN47130.1"/>
    <property type="molecule type" value="Genomic_DNA"/>
</dbReference>
<proteinExistence type="predicted"/>
<dbReference type="AlphaFoldDB" id="A0A2U8WNT5"/>
<dbReference type="Proteomes" id="UP000245444">
    <property type="component" value="Chromosome"/>
</dbReference>
<evidence type="ECO:0008006" key="3">
    <source>
        <dbReference type="Google" id="ProtNLM"/>
    </source>
</evidence>
<dbReference type="KEGG" id="mtea:DK419_13085"/>
<reference evidence="1 2" key="1">
    <citation type="submission" date="2018-05" db="EMBL/GenBank/DDBJ databases">
        <title>Complete Genome Sequence of Methylobacterium sp. 17Sr1-28.</title>
        <authorList>
            <person name="Srinivasan S."/>
        </authorList>
    </citation>
    <scope>NUCLEOTIDE SEQUENCE [LARGE SCALE GENOMIC DNA]</scope>
    <source>
        <strain evidence="1 2">17Sr1-28</strain>
    </source>
</reference>
<dbReference type="Gene3D" id="4.10.410.40">
    <property type="match status" value="1"/>
</dbReference>